<accession>A0A4U9WEP7</accession>
<reference evidence="1" key="1">
    <citation type="submission" date="2019-05" db="EMBL/GenBank/DDBJ databases">
        <authorList>
            <consortium name="Pathogen Informatics"/>
        </authorList>
    </citation>
    <scope>NUCLEOTIDE SEQUENCE [LARGE SCALE GENOMIC DNA]</scope>
    <source>
        <strain evidence="1">NCTC12965</strain>
    </source>
</reference>
<sequence length="37" mass="4445">MNLTVVYRMHHNKIGIFIRSPVNTPDDVMNMPLWFQE</sequence>
<gene>
    <name evidence="1" type="ORF">NCTC12965_07384</name>
</gene>
<dbReference type="EMBL" id="CABEEZ010000144">
    <property type="protein sequence ID" value="VTR57499.1"/>
    <property type="molecule type" value="Genomic_DNA"/>
</dbReference>
<dbReference type="AlphaFoldDB" id="A0A4U9WEP7"/>
<organism evidence="1">
    <name type="scientific">Serratia fonticola</name>
    <dbReference type="NCBI Taxonomy" id="47917"/>
    <lineage>
        <taxon>Bacteria</taxon>
        <taxon>Pseudomonadati</taxon>
        <taxon>Pseudomonadota</taxon>
        <taxon>Gammaproteobacteria</taxon>
        <taxon>Enterobacterales</taxon>
        <taxon>Yersiniaceae</taxon>
        <taxon>Serratia</taxon>
    </lineage>
</organism>
<name>A0A4U9WEP7_SERFO</name>
<evidence type="ECO:0000313" key="1">
    <source>
        <dbReference type="EMBL" id="VTR57499.1"/>
    </source>
</evidence>
<proteinExistence type="predicted"/>
<protein>
    <submittedName>
        <fullName evidence="1">Uncharacterized protein</fullName>
    </submittedName>
</protein>